<dbReference type="Pfam" id="PF00990">
    <property type="entry name" value="GGDEF"/>
    <property type="match status" value="1"/>
</dbReference>
<dbReference type="Proteomes" id="UP000249260">
    <property type="component" value="Unassembled WGS sequence"/>
</dbReference>
<evidence type="ECO:0000259" key="2">
    <source>
        <dbReference type="PROSITE" id="PS50887"/>
    </source>
</evidence>
<dbReference type="CDD" id="cd01948">
    <property type="entry name" value="EAL"/>
    <property type="match status" value="1"/>
</dbReference>
<dbReference type="SMART" id="SM00267">
    <property type="entry name" value="GGDEF"/>
    <property type="match status" value="1"/>
</dbReference>
<evidence type="ECO:0000259" key="1">
    <source>
        <dbReference type="PROSITE" id="PS50883"/>
    </source>
</evidence>
<dbReference type="PANTHER" id="PTHR33121">
    <property type="entry name" value="CYCLIC DI-GMP PHOSPHODIESTERASE PDEF"/>
    <property type="match status" value="1"/>
</dbReference>
<dbReference type="Gene3D" id="3.20.20.450">
    <property type="entry name" value="EAL domain"/>
    <property type="match status" value="1"/>
</dbReference>
<evidence type="ECO:0000313" key="4">
    <source>
        <dbReference type="Proteomes" id="UP000249260"/>
    </source>
</evidence>
<dbReference type="SMART" id="SM00052">
    <property type="entry name" value="EAL"/>
    <property type="match status" value="1"/>
</dbReference>
<dbReference type="CDD" id="cd01949">
    <property type="entry name" value="GGDEF"/>
    <property type="match status" value="1"/>
</dbReference>
<dbReference type="SUPFAM" id="SSF141868">
    <property type="entry name" value="EAL domain-like"/>
    <property type="match status" value="1"/>
</dbReference>
<name>A0A328U0V4_9BACL</name>
<dbReference type="NCBIfam" id="TIGR00254">
    <property type="entry name" value="GGDEF"/>
    <property type="match status" value="1"/>
</dbReference>
<protein>
    <recommendedName>
        <fullName evidence="5">GGDEF domain-containing protein</fullName>
    </recommendedName>
</protein>
<dbReference type="SUPFAM" id="SSF55073">
    <property type="entry name" value="Nucleotide cyclase"/>
    <property type="match status" value="1"/>
</dbReference>
<dbReference type="InterPro" id="IPR001633">
    <property type="entry name" value="EAL_dom"/>
</dbReference>
<dbReference type="Pfam" id="PF00563">
    <property type="entry name" value="EAL"/>
    <property type="match status" value="1"/>
</dbReference>
<feature type="domain" description="EAL" evidence="1">
    <location>
        <begin position="207"/>
        <end position="460"/>
    </location>
</feature>
<dbReference type="EMBL" id="QLUW01000004">
    <property type="protein sequence ID" value="RAP74485.1"/>
    <property type="molecule type" value="Genomic_DNA"/>
</dbReference>
<dbReference type="InterPro" id="IPR035919">
    <property type="entry name" value="EAL_sf"/>
</dbReference>
<dbReference type="PANTHER" id="PTHR33121:SF70">
    <property type="entry name" value="SIGNALING PROTEIN YKOW"/>
    <property type="match status" value="1"/>
</dbReference>
<evidence type="ECO:0000313" key="3">
    <source>
        <dbReference type="EMBL" id="RAP74485.1"/>
    </source>
</evidence>
<gene>
    <name evidence="3" type="ORF">DL346_20680</name>
</gene>
<organism evidence="3 4">
    <name type="scientific">Paenibacillus montanisoli</name>
    <dbReference type="NCBI Taxonomy" id="2081970"/>
    <lineage>
        <taxon>Bacteria</taxon>
        <taxon>Bacillati</taxon>
        <taxon>Bacillota</taxon>
        <taxon>Bacilli</taxon>
        <taxon>Bacillales</taxon>
        <taxon>Paenibacillaceae</taxon>
        <taxon>Paenibacillus</taxon>
    </lineage>
</organism>
<dbReference type="InterPro" id="IPR029787">
    <property type="entry name" value="Nucleotide_cyclase"/>
</dbReference>
<dbReference type="InterPro" id="IPR000160">
    <property type="entry name" value="GGDEF_dom"/>
</dbReference>
<dbReference type="InterPro" id="IPR050706">
    <property type="entry name" value="Cyclic-di-GMP_PDE-like"/>
</dbReference>
<keyword evidence="4" id="KW-1185">Reference proteome</keyword>
<proteinExistence type="predicted"/>
<dbReference type="AlphaFoldDB" id="A0A328U0V4"/>
<dbReference type="InterPro" id="IPR043128">
    <property type="entry name" value="Rev_trsase/Diguanyl_cyclase"/>
</dbReference>
<reference evidence="3 4" key="1">
    <citation type="submission" date="2018-06" db="EMBL/GenBank/DDBJ databases">
        <title>Paenibacillus montanisoli sp. nov., isolated from mountain area soil.</title>
        <authorList>
            <person name="Wu M."/>
        </authorList>
    </citation>
    <scope>NUCLEOTIDE SEQUENCE [LARGE SCALE GENOMIC DNA]</scope>
    <source>
        <strain evidence="3 4">RA17</strain>
    </source>
</reference>
<feature type="domain" description="GGDEF" evidence="2">
    <location>
        <begin position="63"/>
        <end position="198"/>
    </location>
</feature>
<dbReference type="Gene3D" id="3.30.70.270">
    <property type="match status" value="1"/>
</dbReference>
<accession>A0A328U0V4</accession>
<dbReference type="PROSITE" id="PS50887">
    <property type="entry name" value="GGDEF"/>
    <property type="match status" value="1"/>
</dbReference>
<evidence type="ECO:0008006" key="5">
    <source>
        <dbReference type="Google" id="ProtNLM"/>
    </source>
</evidence>
<dbReference type="GO" id="GO:0071111">
    <property type="term" value="F:cyclic-guanylate-specific phosphodiesterase activity"/>
    <property type="evidence" value="ECO:0007669"/>
    <property type="project" value="InterPro"/>
</dbReference>
<comment type="caution">
    <text evidence="3">The sequence shown here is derived from an EMBL/GenBank/DDBJ whole genome shotgun (WGS) entry which is preliminary data.</text>
</comment>
<dbReference type="PROSITE" id="PS50883">
    <property type="entry name" value="EAL"/>
    <property type="match status" value="1"/>
</dbReference>
<dbReference type="OrthoDB" id="9759607at2"/>
<sequence length="462" mass="51280">MNGPKGGEVLMENLDTTAQRDGMYRRGSIPAEQVYDPLTGLPGRKAAFAMLARAISLARSCGRGVLAALVDMDRFYVINETKGTAFGDEALRQMAGRLCELSHWSASAYRLSGNTFLLFRIYKLEAASEEAEMLIKELQHSVADLLPVRGQLLFPYCSIGVSSYPADGDTAERIMRHADTALQQAKAAGGNQVAIYTEEDAAQLHRTEELRTLLRSAPADNELMLYYQPVYEAEGRLRGFEALLRWQHPQLGLILPAEFIPLAEQGGQIVEIGEWVIREVCGMWGRVRDKGHMDLIVSVNLSPLQLAANDFVEALQRILIETSMPAECLEIEITESILIDSGKRIYNVLEQLREMGIRIALDDFGVGYASLTYLRRLPLHTLKIDRSFVQHIGEQHAETAIVRSMIALVHELGFQVVAEGVESAEQLALLKQWGCDCYQGYLLGKPMKEEAIGALPVTLESV</sequence>